<evidence type="ECO:0000256" key="1">
    <source>
        <dbReference type="ARBA" id="ARBA00022722"/>
    </source>
</evidence>
<dbReference type="GO" id="GO:0000175">
    <property type="term" value="F:3'-5'-RNA exonuclease activity"/>
    <property type="evidence" value="ECO:0007669"/>
    <property type="project" value="InterPro"/>
</dbReference>
<dbReference type="SUPFAM" id="SSF53098">
    <property type="entry name" value="Ribonuclease H-like"/>
    <property type="match status" value="1"/>
</dbReference>
<dbReference type="InterPro" id="IPR047201">
    <property type="entry name" value="ERI-1_3'hExo-like"/>
</dbReference>
<organism evidence="5 6">
    <name type="scientific">Vitrella brassicaformis (strain CCMP3155)</name>
    <dbReference type="NCBI Taxonomy" id="1169540"/>
    <lineage>
        <taxon>Eukaryota</taxon>
        <taxon>Sar</taxon>
        <taxon>Alveolata</taxon>
        <taxon>Colpodellida</taxon>
        <taxon>Vitrellaceae</taxon>
        <taxon>Vitrella</taxon>
    </lineage>
</organism>
<dbReference type="GO" id="GO:0003676">
    <property type="term" value="F:nucleic acid binding"/>
    <property type="evidence" value="ECO:0007669"/>
    <property type="project" value="InterPro"/>
</dbReference>
<dbReference type="Proteomes" id="UP000041254">
    <property type="component" value="Unassembled WGS sequence"/>
</dbReference>
<dbReference type="AlphaFoldDB" id="A0A0G4F8A1"/>
<dbReference type="EMBL" id="CDMY01000386">
    <property type="protein sequence ID" value="CEM08768.1"/>
    <property type="molecule type" value="Genomic_DNA"/>
</dbReference>
<keyword evidence="6" id="KW-1185">Reference proteome</keyword>
<gene>
    <name evidence="5" type="ORF">Vbra_4193</name>
</gene>
<evidence type="ECO:0000256" key="2">
    <source>
        <dbReference type="ARBA" id="ARBA00022801"/>
    </source>
</evidence>
<dbReference type="InterPro" id="IPR051274">
    <property type="entry name" value="3-5_Exoribonuclease"/>
</dbReference>
<dbReference type="Pfam" id="PF00929">
    <property type="entry name" value="RNase_T"/>
    <property type="match status" value="1"/>
</dbReference>
<dbReference type="PANTHER" id="PTHR23044:SF61">
    <property type="entry name" value="3'-5' EXORIBONUCLEASE 1-RELATED"/>
    <property type="match status" value="1"/>
</dbReference>
<dbReference type="InParanoid" id="A0A0G4F8A1"/>
<evidence type="ECO:0000313" key="5">
    <source>
        <dbReference type="EMBL" id="CEM08768.1"/>
    </source>
</evidence>
<keyword evidence="1" id="KW-0540">Nuclease</keyword>
<evidence type="ECO:0000313" key="6">
    <source>
        <dbReference type="Proteomes" id="UP000041254"/>
    </source>
</evidence>
<dbReference type="VEuPathDB" id="CryptoDB:Vbra_4193"/>
<keyword evidence="2" id="KW-0378">Hydrolase</keyword>
<name>A0A0G4F8A1_VITBC</name>
<dbReference type="InterPro" id="IPR036397">
    <property type="entry name" value="RNaseH_sf"/>
</dbReference>
<dbReference type="OrthoDB" id="419694at2759"/>
<dbReference type="STRING" id="1169540.A0A0G4F8A1"/>
<evidence type="ECO:0000256" key="3">
    <source>
        <dbReference type="ARBA" id="ARBA00022839"/>
    </source>
</evidence>
<evidence type="ECO:0000259" key="4">
    <source>
        <dbReference type="SMART" id="SM00479"/>
    </source>
</evidence>
<dbReference type="Gene3D" id="3.30.420.10">
    <property type="entry name" value="Ribonuclease H-like superfamily/Ribonuclease H"/>
    <property type="match status" value="1"/>
</dbReference>
<dbReference type="CDD" id="cd06133">
    <property type="entry name" value="ERI-1_3'hExo_like"/>
    <property type="match status" value="1"/>
</dbReference>
<keyword evidence="3" id="KW-0269">Exonuclease</keyword>
<dbReference type="InterPro" id="IPR013520">
    <property type="entry name" value="Ribonucl_H"/>
</dbReference>
<dbReference type="InterPro" id="IPR012337">
    <property type="entry name" value="RNaseH-like_sf"/>
</dbReference>
<dbReference type="PhylomeDB" id="A0A0G4F8A1"/>
<dbReference type="SMART" id="SM00479">
    <property type="entry name" value="EXOIII"/>
    <property type="match status" value="1"/>
</dbReference>
<proteinExistence type="predicted"/>
<reference evidence="5 6" key="1">
    <citation type="submission" date="2014-11" db="EMBL/GenBank/DDBJ databases">
        <authorList>
            <person name="Zhu J."/>
            <person name="Qi W."/>
            <person name="Song R."/>
        </authorList>
    </citation>
    <scope>NUCLEOTIDE SEQUENCE [LARGE SCALE GENOMIC DNA]</scope>
</reference>
<accession>A0A0G4F8A1</accession>
<protein>
    <recommendedName>
        <fullName evidence="4">Exonuclease domain-containing protein</fullName>
    </recommendedName>
</protein>
<feature type="domain" description="Exonuclease" evidence="4">
    <location>
        <begin position="11"/>
        <end position="213"/>
    </location>
</feature>
<dbReference type="PANTHER" id="PTHR23044">
    <property type="entry name" value="3'-5' EXONUCLEASE ERI1-RELATED"/>
    <property type="match status" value="1"/>
</dbReference>
<sequence length="244" mass="26972">MTDPSSLAVDYFLVLDFEATCEEKRRLVPQEIIEWPVVKVNAHTCCIEDPAFHQYIAPQAHPTVTPFCTQLTGITQEMVAGQPPFAEALQRFTAWMIQNRLAAPAVPQDSSEEEEITPTVPPLRSVFVTCGDWDLKTMLPAQCAVSGVEVPLAMRTWINIKKVASHCFSRRIDGMPALLQRCGLSLEGRHHSGIDDAINIARCWVHLIKTYPELRTAEGIAPWLTRNTAMVAPPGAEGSQGKIA</sequence>
<dbReference type="OMA" id="CRELTHI"/>